<reference evidence="2 3" key="1">
    <citation type="submission" date="2023-03" db="EMBL/GenBank/DDBJ databases">
        <title>Draft genome sequence of Thalassotalea eurytherma JCM 18482T.</title>
        <authorList>
            <person name="Sawabe T."/>
        </authorList>
    </citation>
    <scope>NUCLEOTIDE SEQUENCE [LARGE SCALE GENOMIC DNA]</scope>
    <source>
        <strain evidence="2 3">JCM 18482</strain>
    </source>
</reference>
<dbReference type="Proteomes" id="UP001157133">
    <property type="component" value="Unassembled WGS sequence"/>
</dbReference>
<dbReference type="RefSeq" id="WP_284209161.1">
    <property type="nucleotide sequence ID" value="NZ_BSSU01000021.1"/>
</dbReference>
<dbReference type="EMBL" id="BSSU01000021">
    <property type="protein sequence ID" value="GLX83681.1"/>
    <property type="molecule type" value="Genomic_DNA"/>
</dbReference>
<proteinExistence type="predicted"/>
<keyword evidence="1" id="KW-1133">Transmembrane helix</keyword>
<sequence length="148" mass="16033">MFYFLIALIAGVTFGLGMAISGMIVPNNVLSFLSIFEGWNASLMVVIGGALLVFLSVYQFGIKNRKQPVLTDNFCVNQNKDVDNRLVIGSIIFGIGWGILGVCPGPVVSSLFLGNSDAYWFVSAMIGGFLLVKLLETNREETVACEVQ</sequence>
<comment type="caution">
    <text evidence="2">The sequence shown here is derived from an EMBL/GenBank/DDBJ whole genome shotgun (WGS) entry which is preliminary data.</text>
</comment>
<keyword evidence="1" id="KW-0812">Transmembrane</keyword>
<evidence type="ECO:0000256" key="1">
    <source>
        <dbReference type="SAM" id="Phobius"/>
    </source>
</evidence>
<feature type="transmembrane region" description="Helical" evidence="1">
    <location>
        <begin position="43"/>
        <end position="61"/>
    </location>
</feature>
<dbReference type="InterPro" id="IPR046513">
    <property type="entry name" value="DUF6691"/>
</dbReference>
<accession>A0ABQ6H690</accession>
<dbReference type="Pfam" id="PF20398">
    <property type="entry name" value="DUF6691"/>
    <property type="match status" value="1"/>
</dbReference>
<gene>
    <name evidence="2" type="ORF">theurythT_31340</name>
</gene>
<evidence type="ECO:0000313" key="3">
    <source>
        <dbReference type="Proteomes" id="UP001157133"/>
    </source>
</evidence>
<feature type="transmembrane region" description="Helical" evidence="1">
    <location>
        <begin position="86"/>
        <end position="112"/>
    </location>
</feature>
<keyword evidence="1" id="KW-0472">Membrane</keyword>
<evidence type="ECO:0000313" key="2">
    <source>
        <dbReference type="EMBL" id="GLX83681.1"/>
    </source>
</evidence>
<protein>
    <submittedName>
        <fullName evidence="2">Transporter</fullName>
    </submittedName>
</protein>
<organism evidence="2 3">
    <name type="scientific">Thalassotalea eurytherma</name>
    <dbReference type="NCBI Taxonomy" id="1144278"/>
    <lineage>
        <taxon>Bacteria</taxon>
        <taxon>Pseudomonadati</taxon>
        <taxon>Pseudomonadota</taxon>
        <taxon>Gammaproteobacteria</taxon>
        <taxon>Alteromonadales</taxon>
        <taxon>Colwelliaceae</taxon>
        <taxon>Thalassotalea</taxon>
    </lineage>
</organism>
<feature type="transmembrane region" description="Helical" evidence="1">
    <location>
        <begin position="118"/>
        <end position="135"/>
    </location>
</feature>
<name>A0ABQ6H690_9GAMM</name>
<keyword evidence="3" id="KW-1185">Reference proteome</keyword>